<evidence type="ECO:0000313" key="10">
    <source>
        <dbReference type="Proteomes" id="UP000761264"/>
    </source>
</evidence>
<dbReference type="EMBL" id="JAAQPH010000055">
    <property type="protein sequence ID" value="NIA72539.1"/>
    <property type="molecule type" value="Genomic_DNA"/>
</dbReference>
<name>A0A967KFL2_9PROT</name>
<evidence type="ECO:0000256" key="1">
    <source>
        <dbReference type="ARBA" id="ARBA00003236"/>
    </source>
</evidence>
<feature type="domain" description="NodB homology" evidence="8">
    <location>
        <begin position="128"/>
        <end position="388"/>
    </location>
</feature>
<evidence type="ECO:0000313" key="9">
    <source>
        <dbReference type="EMBL" id="NIA72539.1"/>
    </source>
</evidence>
<keyword evidence="5" id="KW-0732">Signal</keyword>
<dbReference type="CDD" id="cd10973">
    <property type="entry name" value="CE4_DAC_u4_5s"/>
    <property type="match status" value="1"/>
</dbReference>
<comment type="subcellular location">
    <subcellularLocation>
        <location evidence="2">Secreted</location>
    </subcellularLocation>
</comment>
<dbReference type="RefSeq" id="WP_167232124.1">
    <property type="nucleotide sequence ID" value="NZ_JAAQPH010000055.1"/>
</dbReference>
<keyword evidence="10" id="KW-1185">Reference proteome</keyword>
<evidence type="ECO:0000256" key="7">
    <source>
        <dbReference type="SAM" id="MobiDB-lite"/>
    </source>
</evidence>
<proteinExistence type="inferred from homology"/>
<dbReference type="PANTHER" id="PTHR34216">
    <property type="match status" value="1"/>
</dbReference>
<dbReference type="GO" id="GO:0016810">
    <property type="term" value="F:hydrolase activity, acting on carbon-nitrogen (but not peptide) bonds"/>
    <property type="evidence" value="ECO:0007669"/>
    <property type="project" value="InterPro"/>
</dbReference>
<comment type="caution">
    <text evidence="9">The sequence shown here is derived from an EMBL/GenBank/DDBJ whole genome shotgun (WGS) entry which is preliminary data.</text>
</comment>
<evidence type="ECO:0000256" key="3">
    <source>
        <dbReference type="ARBA" id="ARBA00010973"/>
    </source>
</evidence>
<reference evidence="9" key="1">
    <citation type="submission" date="2020-03" db="EMBL/GenBank/DDBJ databases">
        <title>Genome of Pelagibius litoralis DSM 21314T.</title>
        <authorList>
            <person name="Wang G."/>
        </authorList>
    </citation>
    <scope>NUCLEOTIDE SEQUENCE</scope>
    <source>
        <strain evidence="9">DSM 21314</strain>
    </source>
</reference>
<dbReference type="PROSITE" id="PS51677">
    <property type="entry name" value="NODB"/>
    <property type="match status" value="1"/>
</dbReference>
<sequence>MVAEVVANKGAGSGTDRSASRKSLSAATRRRILTVALSAALGFQGLTPSGAARAQEATPLQSAAQSVATGGAVILMYHRFGEDSLPSTNVRLAQFEAHLDELAGGGYKVLPLSEIVDALEQGRALPDRALAITIDDGALSVYTEAWPRLRARNLPFTVFISSEPLDRGLPGYLSWDQLREMIAGGGVSVGNHGHRHDHMARLTPKEQRANIDKAAIRLFAELGAAPEIFAYPYGEISAELRTTVQAAGFSAAFGQHSGAIGGLTDRLSLPRFPINEAYGDMDRFRLVANTLPLPVREVTPSDPFLRSVAQNPPSFGFTVAGPIEDLNNLNCFAKDGEPVLTRFDNRVELRLAGPLPAGRARINCTLRADDGRWRWFGTQFVVTDQAAP</sequence>
<dbReference type="Gene3D" id="3.20.20.370">
    <property type="entry name" value="Glycoside hydrolase/deacetylase"/>
    <property type="match status" value="1"/>
</dbReference>
<evidence type="ECO:0000259" key="8">
    <source>
        <dbReference type="PROSITE" id="PS51677"/>
    </source>
</evidence>
<dbReference type="InterPro" id="IPR011330">
    <property type="entry name" value="Glyco_hydro/deAcase_b/a-brl"/>
</dbReference>
<feature type="region of interest" description="Disordered" evidence="7">
    <location>
        <begin position="1"/>
        <end position="23"/>
    </location>
</feature>
<dbReference type="AlphaFoldDB" id="A0A967KFL2"/>
<evidence type="ECO:0000256" key="4">
    <source>
        <dbReference type="ARBA" id="ARBA00020071"/>
    </source>
</evidence>
<dbReference type="GO" id="GO:0005576">
    <property type="term" value="C:extracellular region"/>
    <property type="evidence" value="ECO:0007669"/>
    <property type="project" value="UniProtKB-SubCell"/>
</dbReference>
<evidence type="ECO:0000256" key="2">
    <source>
        <dbReference type="ARBA" id="ARBA00004613"/>
    </source>
</evidence>
<comment type="function">
    <text evidence="1">Is involved in generating a small heat-stable compound (Nod), an acylated oligomer of N-acetylglucosamine, that stimulates mitosis in various plant protoplasts.</text>
</comment>
<evidence type="ECO:0000256" key="6">
    <source>
        <dbReference type="ARBA" id="ARBA00032976"/>
    </source>
</evidence>
<dbReference type="InterPro" id="IPR002509">
    <property type="entry name" value="NODB_dom"/>
</dbReference>
<dbReference type="PANTHER" id="PTHR34216:SF3">
    <property type="entry name" value="POLY-BETA-1,6-N-ACETYL-D-GLUCOSAMINE N-DEACETYLASE"/>
    <property type="match status" value="1"/>
</dbReference>
<dbReference type="InterPro" id="IPR051398">
    <property type="entry name" value="Polysacch_Deacetylase"/>
</dbReference>
<protein>
    <recommendedName>
        <fullName evidence="4">Chitooligosaccharide deacetylase</fullName>
    </recommendedName>
    <alternativeName>
        <fullName evidence="6">Nodulation protein B</fullName>
    </alternativeName>
</protein>
<comment type="similarity">
    <text evidence="3">Belongs to the polysaccharide deacetylase family.</text>
</comment>
<dbReference type="Proteomes" id="UP000761264">
    <property type="component" value="Unassembled WGS sequence"/>
</dbReference>
<organism evidence="9 10">
    <name type="scientific">Pelagibius litoralis</name>
    <dbReference type="NCBI Taxonomy" id="374515"/>
    <lineage>
        <taxon>Bacteria</taxon>
        <taxon>Pseudomonadati</taxon>
        <taxon>Pseudomonadota</taxon>
        <taxon>Alphaproteobacteria</taxon>
        <taxon>Rhodospirillales</taxon>
        <taxon>Rhodovibrionaceae</taxon>
        <taxon>Pelagibius</taxon>
    </lineage>
</organism>
<dbReference type="SUPFAM" id="SSF88713">
    <property type="entry name" value="Glycoside hydrolase/deacetylase"/>
    <property type="match status" value="1"/>
</dbReference>
<dbReference type="GO" id="GO:0005975">
    <property type="term" value="P:carbohydrate metabolic process"/>
    <property type="evidence" value="ECO:0007669"/>
    <property type="project" value="InterPro"/>
</dbReference>
<accession>A0A967KFL2</accession>
<gene>
    <name evidence="9" type="ORF">HBA54_28550</name>
</gene>
<evidence type="ECO:0000256" key="5">
    <source>
        <dbReference type="ARBA" id="ARBA00022729"/>
    </source>
</evidence>
<dbReference type="Pfam" id="PF01522">
    <property type="entry name" value="Polysacc_deac_1"/>
    <property type="match status" value="1"/>
</dbReference>